<evidence type="ECO:0000313" key="3">
    <source>
        <dbReference type="EMBL" id="NEX21085.1"/>
    </source>
</evidence>
<evidence type="ECO:0000256" key="2">
    <source>
        <dbReference type="ARBA" id="ARBA00023231"/>
    </source>
</evidence>
<accession>A0A6P1E001</accession>
<evidence type="ECO:0000313" key="4">
    <source>
        <dbReference type="Proteomes" id="UP000471640"/>
    </source>
</evidence>
<keyword evidence="2" id="KW-0535">Nitrogen fixation</keyword>
<comment type="similarity">
    <text evidence="1">Belongs to the NifZ family.</text>
</comment>
<reference evidence="4" key="1">
    <citation type="journal article" date="2020" name="Microbiol. Resour. Announc.">
        <title>Draft Genome Sequences of Thiorhodococcus mannitoliphagus and Thiorhodococcus minor, Purple Sulfur Photosynthetic Bacteria in the Gammaproteobacterial Family Chromatiaceae.</title>
        <authorList>
            <person name="Aviles F.A."/>
            <person name="Meyer T.E."/>
            <person name="Kyndt J.A."/>
        </authorList>
    </citation>
    <scope>NUCLEOTIDE SEQUENCE [LARGE SCALE GENOMIC DNA]</scope>
    <source>
        <strain evidence="4">DSM 18266</strain>
    </source>
</reference>
<name>A0A6P1E001_9GAMM</name>
<dbReference type="EMBL" id="JAAIJR010000044">
    <property type="protein sequence ID" value="NEX21085.1"/>
    <property type="molecule type" value="Genomic_DNA"/>
</dbReference>
<dbReference type="AlphaFoldDB" id="A0A6P1E001"/>
<organism evidence="3 4">
    <name type="scientific">Thiorhodococcus mannitoliphagus</name>
    <dbReference type="NCBI Taxonomy" id="329406"/>
    <lineage>
        <taxon>Bacteria</taxon>
        <taxon>Pseudomonadati</taxon>
        <taxon>Pseudomonadota</taxon>
        <taxon>Gammaproteobacteria</taxon>
        <taxon>Chromatiales</taxon>
        <taxon>Chromatiaceae</taxon>
        <taxon>Thiorhodococcus</taxon>
    </lineage>
</organism>
<dbReference type="Pfam" id="PF04319">
    <property type="entry name" value="NifZ"/>
    <property type="match status" value="1"/>
</dbReference>
<evidence type="ECO:0000256" key="1">
    <source>
        <dbReference type="ARBA" id="ARBA00008027"/>
    </source>
</evidence>
<dbReference type="RefSeq" id="WP_164654188.1">
    <property type="nucleotide sequence ID" value="NZ_JAAIJR010000044.1"/>
</dbReference>
<reference evidence="3 4" key="2">
    <citation type="submission" date="2020-02" db="EMBL/GenBank/DDBJ databases">
        <title>Genome sequences of Thiorhodococcus mannitoliphagus and Thiorhodococcus minor, purple sulfur photosynthetic bacteria in the gammaproteobacterial family, Chromatiaceae.</title>
        <authorList>
            <person name="Aviles F.A."/>
            <person name="Meyer T.E."/>
            <person name="Kyndt J.A."/>
        </authorList>
    </citation>
    <scope>NUCLEOTIDE SEQUENCE [LARGE SCALE GENOMIC DNA]</scope>
    <source>
        <strain evidence="3 4">DSM 18266</strain>
    </source>
</reference>
<dbReference type="Proteomes" id="UP000471640">
    <property type="component" value="Unassembled WGS sequence"/>
</dbReference>
<keyword evidence="4" id="KW-1185">Reference proteome</keyword>
<proteinExistence type="inferred from homology"/>
<dbReference type="GO" id="GO:0009399">
    <property type="term" value="P:nitrogen fixation"/>
    <property type="evidence" value="ECO:0007669"/>
    <property type="project" value="InterPro"/>
</dbReference>
<protein>
    <submittedName>
        <fullName evidence="3">Nitrogen fixation protein NifZ</fullName>
    </submittedName>
</protein>
<comment type="caution">
    <text evidence="3">The sequence shown here is derived from an EMBL/GenBank/DDBJ whole genome shotgun (WGS) entry which is preliminary data.</text>
</comment>
<dbReference type="InterPro" id="IPR007415">
    <property type="entry name" value="Nitrogenase_MoFe_mat_NifZ"/>
</dbReference>
<gene>
    <name evidence="3" type="ORF">G3480_12305</name>
</gene>
<sequence>MELIQLNPGDMVFAATDIFNDGGIPDMPEEALIAKAGTRGVIVNIGHLEENPDKELFLVRFEGEDLVLGPPTGCWAEELKAAEVDSAQ</sequence>